<dbReference type="EMBL" id="BK015359">
    <property type="protein sequence ID" value="DAE03121.1"/>
    <property type="molecule type" value="Genomic_DNA"/>
</dbReference>
<reference evidence="1" key="1">
    <citation type="journal article" date="2021" name="Proc. Natl. Acad. Sci. U.S.A.">
        <title>A Catalog of Tens of Thousands of Viruses from Human Metagenomes Reveals Hidden Associations with Chronic Diseases.</title>
        <authorList>
            <person name="Tisza M.J."/>
            <person name="Buck C.B."/>
        </authorList>
    </citation>
    <scope>NUCLEOTIDE SEQUENCE</scope>
    <source>
        <strain evidence="1">CtU7u6</strain>
    </source>
</reference>
<organism evidence="1">
    <name type="scientific">Podoviridae sp. ctU7u6</name>
    <dbReference type="NCBI Taxonomy" id="2825252"/>
    <lineage>
        <taxon>Viruses</taxon>
        <taxon>Duplodnaviria</taxon>
        <taxon>Heunggongvirae</taxon>
        <taxon>Uroviricota</taxon>
        <taxon>Caudoviricetes</taxon>
    </lineage>
</organism>
<sequence length="29" mass="3518">MSSEIESIIYIFNKLIRILSFYKTMSFNE</sequence>
<evidence type="ECO:0000313" key="1">
    <source>
        <dbReference type="EMBL" id="DAE03121.1"/>
    </source>
</evidence>
<proteinExistence type="predicted"/>
<accession>A0A8S5P9Q3</accession>
<protein>
    <submittedName>
        <fullName evidence="1">Uncharacterized protein</fullName>
    </submittedName>
</protein>
<name>A0A8S5P9Q3_9CAUD</name>